<dbReference type="Pfam" id="PF02537">
    <property type="entry name" value="CRCB"/>
    <property type="match status" value="1"/>
</dbReference>
<evidence type="ECO:0000313" key="11">
    <source>
        <dbReference type="EMBL" id="MFC0213172.1"/>
    </source>
</evidence>
<evidence type="ECO:0000256" key="7">
    <source>
        <dbReference type="ARBA" id="ARBA00035120"/>
    </source>
</evidence>
<keyword evidence="10" id="KW-0915">Sodium</keyword>
<gene>
    <name evidence="10" type="primary">fluC</name>
    <name evidence="10" type="synonym">crcB</name>
    <name evidence="11" type="ORF">ACFFK0_12020</name>
</gene>
<evidence type="ECO:0000256" key="6">
    <source>
        <dbReference type="ARBA" id="ARBA00023303"/>
    </source>
</evidence>
<dbReference type="HAMAP" id="MF_00454">
    <property type="entry name" value="FluC"/>
    <property type="match status" value="1"/>
</dbReference>
<dbReference type="EMBL" id="JBHLWN010000046">
    <property type="protein sequence ID" value="MFC0213172.1"/>
    <property type="molecule type" value="Genomic_DNA"/>
</dbReference>
<evidence type="ECO:0000313" key="12">
    <source>
        <dbReference type="Proteomes" id="UP001589776"/>
    </source>
</evidence>
<keyword evidence="4 10" id="KW-1133">Transmembrane helix</keyword>
<protein>
    <recommendedName>
        <fullName evidence="10">Fluoride-specific ion channel FluC</fullName>
    </recommendedName>
</protein>
<keyword evidence="10" id="KW-0479">Metal-binding</keyword>
<comment type="activity regulation">
    <text evidence="10">Na(+) is not transported, but it plays an essential structural role and its presence is essential for fluoride channel function.</text>
</comment>
<evidence type="ECO:0000256" key="2">
    <source>
        <dbReference type="ARBA" id="ARBA00022475"/>
    </source>
</evidence>
<keyword evidence="12" id="KW-1185">Reference proteome</keyword>
<evidence type="ECO:0000256" key="9">
    <source>
        <dbReference type="ARBA" id="ARBA00049940"/>
    </source>
</evidence>
<keyword evidence="3 10" id="KW-0812">Transmembrane</keyword>
<comment type="similarity">
    <text evidence="7 10">Belongs to the fluoride channel Fluc/FEX (TC 1.A.43) family.</text>
</comment>
<evidence type="ECO:0000256" key="8">
    <source>
        <dbReference type="ARBA" id="ARBA00035585"/>
    </source>
</evidence>
<dbReference type="PANTHER" id="PTHR28259:SF1">
    <property type="entry name" value="FLUORIDE EXPORT PROTEIN 1-RELATED"/>
    <property type="match status" value="1"/>
</dbReference>
<evidence type="ECO:0000256" key="1">
    <source>
        <dbReference type="ARBA" id="ARBA00004651"/>
    </source>
</evidence>
<feature type="transmembrane region" description="Helical" evidence="10">
    <location>
        <begin position="37"/>
        <end position="54"/>
    </location>
</feature>
<feature type="transmembrane region" description="Helical" evidence="10">
    <location>
        <begin position="7"/>
        <end position="25"/>
    </location>
</feature>
<feature type="binding site" evidence="10">
    <location>
        <position position="77"/>
    </location>
    <ligand>
        <name>Na(+)</name>
        <dbReference type="ChEBI" id="CHEBI:29101"/>
        <note>structural</note>
    </ligand>
</feature>
<evidence type="ECO:0000256" key="5">
    <source>
        <dbReference type="ARBA" id="ARBA00023136"/>
    </source>
</evidence>
<feature type="transmembrane region" description="Helical" evidence="10">
    <location>
        <begin position="66"/>
        <end position="86"/>
    </location>
</feature>
<dbReference type="RefSeq" id="WP_377470435.1">
    <property type="nucleotide sequence ID" value="NZ_JBHLWN010000046.1"/>
</dbReference>
<organism evidence="11 12">
    <name type="scientific">Paenibacillus chartarius</name>
    <dbReference type="NCBI Taxonomy" id="747481"/>
    <lineage>
        <taxon>Bacteria</taxon>
        <taxon>Bacillati</taxon>
        <taxon>Bacillota</taxon>
        <taxon>Bacilli</taxon>
        <taxon>Bacillales</taxon>
        <taxon>Paenibacillaceae</taxon>
        <taxon>Paenibacillus</taxon>
    </lineage>
</organism>
<proteinExistence type="inferred from homology"/>
<dbReference type="InterPro" id="IPR003691">
    <property type="entry name" value="FluC"/>
</dbReference>
<comment type="subcellular location">
    <subcellularLocation>
        <location evidence="1 10">Cell membrane</location>
        <topology evidence="1 10">Multi-pass membrane protein</topology>
    </subcellularLocation>
</comment>
<accession>A0ABV6DKL9</accession>
<sequence>MPYSLSRILAVGAGGIVGSIARFGLSLLWNPVTAQGFPWGTLACNLAGCLLLGYTASAVGARLPAAVQLGITAGLIGTFTTLSTFSLEMVQLLQAGHAGTAAAYAALSGIGGLALARLGEALGGYEK</sequence>
<keyword evidence="10" id="KW-0813">Transport</keyword>
<keyword evidence="6 10" id="KW-0407">Ion channel</keyword>
<evidence type="ECO:0000256" key="3">
    <source>
        <dbReference type="ARBA" id="ARBA00022692"/>
    </source>
</evidence>
<feature type="transmembrane region" description="Helical" evidence="10">
    <location>
        <begin position="98"/>
        <end position="118"/>
    </location>
</feature>
<comment type="caution">
    <text evidence="11">The sequence shown here is derived from an EMBL/GenBank/DDBJ whole genome shotgun (WGS) entry which is preliminary data.</text>
</comment>
<name>A0ABV6DKL9_9BACL</name>
<evidence type="ECO:0000256" key="10">
    <source>
        <dbReference type="HAMAP-Rule" id="MF_00454"/>
    </source>
</evidence>
<dbReference type="PANTHER" id="PTHR28259">
    <property type="entry name" value="FLUORIDE EXPORT PROTEIN 1-RELATED"/>
    <property type="match status" value="1"/>
</dbReference>
<keyword evidence="10" id="KW-0406">Ion transport</keyword>
<keyword evidence="2 10" id="KW-1003">Cell membrane</keyword>
<dbReference type="Proteomes" id="UP001589776">
    <property type="component" value="Unassembled WGS sequence"/>
</dbReference>
<feature type="binding site" evidence="10">
    <location>
        <position position="80"/>
    </location>
    <ligand>
        <name>Na(+)</name>
        <dbReference type="ChEBI" id="CHEBI:29101"/>
        <note>structural</note>
    </ligand>
</feature>
<evidence type="ECO:0000256" key="4">
    <source>
        <dbReference type="ARBA" id="ARBA00022989"/>
    </source>
</evidence>
<comment type="function">
    <text evidence="9 10">Fluoride-specific ion channel. Important for reducing fluoride concentration in the cell, thus reducing its toxicity.</text>
</comment>
<reference evidence="11 12" key="1">
    <citation type="submission" date="2024-09" db="EMBL/GenBank/DDBJ databases">
        <authorList>
            <person name="Sun Q."/>
            <person name="Mori K."/>
        </authorList>
    </citation>
    <scope>NUCLEOTIDE SEQUENCE [LARGE SCALE GENOMIC DNA]</scope>
    <source>
        <strain evidence="11 12">CCM 7759</strain>
    </source>
</reference>
<comment type="catalytic activity">
    <reaction evidence="8">
        <text>fluoride(in) = fluoride(out)</text>
        <dbReference type="Rhea" id="RHEA:76159"/>
        <dbReference type="ChEBI" id="CHEBI:17051"/>
    </reaction>
    <physiologicalReaction direction="left-to-right" evidence="8">
        <dbReference type="Rhea" id="RHEA:76160"/>
    </physiologicalReaction>
</comment>
<keyword evidence="5 10" id="KW-0472">Membrane</keyword>